<reference evidence="1 2" key="1">
    <citation type="journal article" date="2022" name="New Phytol.">
        <title>Ecological generalism drives hyperdiversity of secondary metabolite gene clusters in xylarialean endophytes.</title>
        <authorList>
            <person name="Franco M.E.E."/>
            <person name="Wisecaver J.H."/>
            <person name="Arnold A.E."/>
            <person name="Ju Y.M."/>
            <person name="Slot J.C."/>
            <person name="Ahrendt S."/>
            <person name="Moore L.P."/>
            <person name="Eastman K.E."/>
            <person name="Scott K."/>
            <person name="Konkel Z."/>
            <person name="Mondo S.J."/>
            <person name="Kuo A."/>
            <person name="Hayes R.D."/>
            <person name="Haridas S."/>
            <person name="Andreopoulos B."/>
            <person name="Riley R."/>
            <person name="LaButti K."/>
            <person name="Pangilinan J."/>
            <person name="Lipzen A."/>
            <person name="Amirebrahimi M."/>
            <person name="Yan J."/>
            <person name="Adam C."/>
            <person name="Keymanesh K."/>
            <person name="Ng V."/>
            <person name="Louie K."/>
            <person name="Northen T."/>
            <person name="Drula E."/>
            <person name="Henrissat B."/>
            <person name="Hsieh H.M."/>
            <person name="Youens-Clark K."/>
            <person name="Lutzoni F."/>
            <person name="Miadlikowska J."/>
            <person name="Eastwood D.C."/>
            <person name="Hamelin R.C."/>
            <person name="Grigoriev I.V."/>
            <person name="U'Ren J.M."/>
        </authorList>
    </citation>
    <scope>NUCLEOTIDE SEQUENCE [LARGE SCALE GENOMIC DNA]</scope>
    <source>
        <strain evidence="1 2">CBS 119005</strain>
    </source>
</reference>
<keyword evidence="2" id="KW-1185">Reference proteome</keyword>
<organism evidence="1 2">
    <name type="scientific">Hypoxylon rubiginosum</name>
    <dbReference type="NCBI Taxonomy" id="110542"/>
    <lineage>
        <taxon>Eukaryota</taxon>
        <taxon>Fungi</taxon>
        <taxon>Dikarya</taxon>
        <taxon>Ascomycota</taxon>
        <taxon>Pezizomycotina</taxon>
        <taxon>Sordariomycetes</taxon>
        <taxon>Xylariomycetidae</taxon>
        <taxon>Xylariales</taxon>
        <taxon>Hypoxylaceae</taxon>
        <taxon>Hypoxylon</taxon>
    </lineage>
</organism>
<comment type="caution">
    <text evidence="1">The sequence shown here is derived from an EMBL/GenBank/DDBJ whole genome shotgun (WGS) entry which is preliminary data.</text>
</comment>
<sequence>MATTTLKSTPEPIVVTDKCLIRPYALSDVEPLAEAANLPEIVAYMRNTFPHPYTIESSKFWVDFAMNADPMVNFIICTPDGTPAGGIGLTPRKDVDYRNWELGYWVAKDHWGKGIATSAAKAFSLWAFKQFPDLLRLEAGVFGDNTASMKVLSRVGYTAEGVKRHAICKNGKVMDLVIFGLLRAEVEGLD</sequence>
<evidence type="ECO:0000313" key="1">
    <source>
        <dbReference type="EMBL" id="KAI4869012.1"/>
    </source>
</evidence>
<dbReference type="Proteomes" id="UP001497700">
    <property type="component" value="Unassembled WGS sequence"/>
</dbReference>
<name>A0ACB9ZCE4_9PEZI</name>
<protein>
    <submittedName>
        <fullName evidence="1">Acyl-CoA N-acyltransferase</fullName>
    </submittedName>
</protein>
<dbReference type="EMBL" id="MU393434">
    <property type="protein sequence ID" value="KAI4869012.1"/>
    <property type="molecule type" value="Genomic_DNA"/>
</dbReference>
<evidence type="ECO:0000313" key="2">
    <source>
        <dbReference type="Proteomes" id="UP001497700"/>
    </source>
</evidence>
<accession>A0ACB9ZCE4</accession>
<proteinExistence type="predicted"/>
<gene>
    <name evidence="1" type="ORF">F4820DRAFT_78886</name>
</gene>